<accession>A0A0C4DWC4</accession>
<evidence type="ECO:0000313" key="5">
    <source>
        <dbReference type="Proteomes" id="UP000011715"/>
    </source>
</evidence>
<gene>
    <name evidence="3" type="ORF">MAPG_04300</name>
</gene>
<dbReference type="VEuPathDB" id="FungiDB:MAPG_04300"/>
<reference evidence="3" key="3">
    <citation type="submission" date="2011-03" db="EMBL/GenBank/DDBJ databases">
        <title>Annotation of Magnaporthe poae ATCC 64411.</title>
        <authorList>
            <person name="Ma L.-J."/>
            <person name="Dead R."/>
            <person name="Young S.K."/>
            <person name="Zeng Q."/>
            <person name="Gargeya S."/>
            <person name="Fitzgerald M."/>
            <person name="Haas B."/>
            <person name="Abouelleil A."/>
            <person name="Alvarado L."/>
            <person name="Arachchi H.M."/>
            <person name="Berlin A."/>
            <person name="Brown A."/>
            <person name="Chapman S.B."/>
            <person name="Chen Z."/>
            <person name="Dunbar C."/>
            <person name="Freedman E."/>
            <person name="Gearin G."/>
            <person name="Gellesch M."/>
            <person name="Goldberg J."/>
            <person name="Griggs A."/>
            <person name="Gujja S."/>
            <person name="Heiman D."/>
            <person name="Howarth C."/>
            <person name="Larson L."/>
            <person name="Lui A."/>
            <person name="MacDonald P.J.P."/>
            <person name="Mehta T."/>
            <person name="Montmayeur A."/>
            <person name="Murphy C."/>
            <person name="Neiman D."/>
            <person name="Pearson M."/>
            <person name="Priest M."/>
            <person name="Roberts A."/>
            <person name="Saif S."/>
            <person name="Shea T."/>
            <person name="Shenoy N."/>
            <person name="Sisk P."/>
            <person name="Stolte C."/>
            <person name="Sykes S."/>
            <person name="Yandava C."/>
            <person name="Wortman J."/>
            <person name="Nusbaum C."/>
            <person name="Birren B."/>
        </authorList>
    </citation>
    <scope>NUCLEOTIDE SEQUENCE</scope>
    <source>
        <strain evidence="3">ATCC 64411</strain>
    </source>
</reference>
<evidence type="ECO:0000256" key="1">
    <source>
        <dbReference type="SAM" id="MobiDB-lite"/>
    </source>
</evidence>
<protein>
    <submittedName>
        <fullName evidence="3 4">Uncharacterized protein</fullName>
    </submittedName>
</protein>
<evidence type="ECO:0000313" key="4">
    <source>
        <dbReference type="EnsemblFungi" id="MAPG_04300T0"/>
    </source>
</evidence>
<proteinExistence type="predicted"/>
<feature type="chain" id="PRO_5009385378" evidence="2">
    <location>
        <begin position="24"/>
        <end position="181"/>
    </location>
</feature>
<reference evidence="4" key="4">
    <citation type="journal article" date="2015" name="G3 (Bethesda)">
        <title>Genome sequences of three phytopathogenic species of the Magnaporthaceae family of fungi.</title>
        <authorList>
            <person name="Okagaki L.H."/>
            <person name="Nunes C.C."/>
            <person name="Sailsbery J."/>
            <person name="Clay B."/>
            <person name="Brown D."/>
            <person name="John T."/>
            <person name="Oh Y."/>
            <person name="Young N."/>
            <person name="Fitzgerald M."/>
            <person name="Haas B.J."/>
            <person name="Zeng Q."/>
            <person name="Young S."/>
            <person name="Adiconis X."/>
            <person name="Fan L."/>
            <person name="Levin J.Z."/>
            <person name="Mitchell T.K."/>
            <person name="Okubara P.A."/>
            <person name="Farman M.L."/>
            <person name="Kohn L.M."/>
            <person name="Birren B."/>
            <person name="Ma L.-J."/>
            <person name="Dean R.A."/>
        </authorList>
    </citation>
    <scope>NUCLEOTIDE SEQUENCE</scope>
    <source>
        <strain evidence="4">ATCC 64411 / 73-15</strain>
    </source>
</reference>
<dbReference type="EnsemblFungi" id="MAPG_04300T0">
    <property type="protein sequence ID" value="MAPG_04300T0"/>
    <property type="gene ID" value="MAPG_04300"/>
</dbReference>
<dbReference type="eggNOG" id="ENOG502RNC3">
    <property type="taxonomic scope" value="Eukaryota"/>
</dbReference>
<feature type="signal peptide" evidence="2">
    <location>
        <begin position="1"/>
        <end position="23"/>
    </location>
</feature>
<reference evidence="5" key="2">
    <citation type="submission" date="2010-05" db="EMBL/GenBank/DDBJ databases">
        <title>The genome sequence of Magnaporthe poae strain ATCC 64411.</title>
        <authorList>
            <person name="Ma L.-J."/>
            <person name="Dead R."/>
            <person name="Young S."/>
            <person name="Zeng Q."/>
            <person name="Koehrsen M."/>
            <person name="Alvarado L."/>
            <person name="Berlin A."/>
            <person name="Chapman S.B."/>
            <person name="Chen Z."/>
            <person name="Freedman E."/>
            <person name="Gellesch M."/>
            <person name="Goldberg J."/>
            <person name="Griggs A."/>
            <person name="Gujja S."/>
            <person name="Heilman E.R."/>
            <person name="Heiman D."/>
            <person name="Hepburn T."/>
            <person name="Howarth C."/>
            <person name="Jen D."/>
            <person name="Larson L."/>
            <person name="Mehta T."/>
            <person name="Neiman D."/>
            <person name="Pearson M."/>
            <person name="Roberts A."/>
            <person name="Saif S."/>
            <person name="Shea T."/>
            <person name="Shenoy N."/>
            <person name="Sisk P."/>
            <person name="Stolte C."/>
            <person name="Sykes S."/>
            <person name="Walk T."/>
            <person name="White J."/>
            <person name="Yandava C."/>
            <person name="Haas B."/>
            <person name="Nusbaum C."/>
            <person name="Birren B."/>
        </authorList>
    </citation>
    <scope>NUCLEOTIDE SEQUENCE [LARGE SCALE GENOMIC DNA]</scope>
    <source>
        <strain evidence="5">ATCC 64411 / 73-15</strain>
    </source>
</reference>
<dbReference type="OrthoDB" id="10632741at2759"/>
<reference evidence="3" key="1">
    <citation type="submission" date="2010-05" db="EMBL/GenBank/DDBJ databases">
        <title>The Genome Sequence of Magnaporthe poae strain ATCC 64411.</title>
        <authorList>
            <consortium name="The Broad Institute Genome Sequencing Platform"/>
            <consortium name="Broad Institute Genome Sequencing Center for Infectious Disease"/>
            <person name="Ma L.-J."/>
            <person name="Dead R."/>
            <person name="Young S."/>
            <person name="Zeng Q."/>
            <person name="Koehrsen M."/>
            <person name="Alvarado L."/>
            <person name="Berlin A."/>
            <person name="Chapman S.B."/>
            <person name="Chen Z."/>
            <person name="Freedman E."/>
            <person name="Gellesch M."/>
            <person name="Goldberg J."/>
            <person name="Griggs A."/>
            <person name="Gujja S."/>
            <person name="Heilman E.R."/>
            <person name="Heiman D."/>
            <person name="Hepburn T."/>
            <person name="Howarth C."/>
            <person name="Jen D."/>
            <person name="Larson L."/>
            <person name="Mehta T."/>
            <person name="Neiman D."/>
            <person name="Pearson M."/>
            <person name="Roberts A."/>
            <person name="Saif S."/>
            <person name="Shea T."/>
            <person name="Shenoy N."/>
            <person name="Sisk P."/>
            <person name="Stolte C."/>
            <person name="Sykes S."/>
            <person name="Walk T."/>
            <person name="White J."/>
            <person name="Yandava C."/>
            <person name="Haas B."/>
            <person name="Nusbaum C."/>
            <person name="Birren B."/>
        </authorList>
    </citation>
    <scope>NUCLEOTIDE SEQUENCE</scope>
    <source>
        <strain evidence="3">ATCC 64411</strain>
    </source>
</reference>
<dbReference type="EMBL" id="GL876968">
    <property type="protein sequence ID" value="KLU85272.1"/>
    <property type="molecule type" value="Genomic_DNA"/>
</dbReference>
<organism evidence="4 5">
    <name type="scientific">Magnaporthiopsis poae (strain ATCC 64411 / 73-15)</name>
    <name type="common">Kentucky bluegrass fungus</name>
    <name type="synonym">Magnaporthe poae</name>
    <dbReference type="NCBI Taxonomy" id="644358"/>
    <lineage>
        <taxon>Eukaryota</taxon>
        <taxon>Fungi</taxon>
        <taxon>Dikarya</taxon>
        <taxon>Ascomycota</taxon>
        <taxon>Pezizomycotina</taxon>
        <taxon>Sordariomycetes</taxon>
        <taxon>Sordariomycetidae</taxon>
        <taxon>Magnaporthales</taxon>
        <taxon>Magnaporthaceae</taxon>
        <taxon>Magnaporthiopsis</taxon>
    </lineage>
</organism>
<dbReference type="Proteomes" id="UP000011715">
    <property type="component" value="Unassembled WGS sequence"/>
</dbReference>
<feature type="region of interest" description="Disordered" evidence="1">
    <location>
        <begin position="162"/>
        <end position="181"/>
    </location>
</feature>
<dbReference type="AlphaFoldDB" id="A0A0C4DWC4"/>
<dbReference type="EMBL" id="ADBL01001018">
    <property type="status" value="NOT_ANNOTATED_CDS"/>
    <property type="molecule type" value="Genomic_DNA"/>
</dbReference>
<name>A0A0C4DWC4_MAGP6</name>
<evidence type="ECO:0000313" key="3">
    <source>
        <dbReference type="EMBL" id="KLU85272.1"/>
    </source>
</evidence>
<keyword evidence="2" id="KW-0732">Signal</keyword>
<evidence type="ECO:0000256" key="2">
    <source>
        <dbReference type="SAM" id="SignalP"/>
    </source>
</evidence>
<keyword evidence="5" id="KW-1185">Reference proteome</keyword>
<reference evidence="4" key="5">
    <citation type="submission" date="2015-06" db="UniProtKB">
        <authorList>
            <consortium name="EnsemblFungi"/>
        </authorList>
    </citation>
    <scope>IDENTIFICATION</scope>
    <source>
        <strain evidence="4">ATCC 64411</strain>
    </source>
</reference>
<feature type="compositionally biased region" description="Basic and acidic residues" evidence="1">
    <location>
        <begin position="171"/>
        <end position="181"/>
    </location>
</feature>
<sequence length="181" mass="19772">MQFFKISLSQVVVAGLLVTSAAGAPLPRSGDLAIRDDFSVAGVNANAHLDARDPSKIGRFFKKAFRKIKPIVSTAADIVLKRETEPSVEIGKRGVNANAHLDARDPSKIGRFFKKAFRKIKPIVSTAADIVLKRETEPSVDMGKRDAIETRDVDESAAEYAELADESAEPIEARGVDEHWE</sequence>